<comment type="caution">
    <text evidence="4">The sequence shown here is derived from an EMBL/GenBank/DDBJ whole genome shotgun (WGS) entry which is preliminary data.</text>
</comment>
<evidence type="ECO:0000313" key="6">
    <source>
        <dbReference type="Proteomes" id="UP001470230"/>
    </source>
</evidence>
<evidence type="ECO:0000259" key="3">
    <source>
        <dbReference type="SMART" id="SM00181"/>
    </source>
</evidence>
<feature type="domain" description="EGF-like" evidence="3">
    <location>
        <begin position="451"/>
        <end position="493"/>
    </location>
</feature>
<dbReference type="PANTHER" id="PTHR23275">
    <property type="entry name" value="CABRIOLET.-RELATED"/>
    <property type="match status" value="1"/>
</dbReference>
<gene>
    <name evidence="5" type="ORF">M9Y10_003001</name>
    <name evidence="4" type="ORF">M9Y10_040354</name>
</gene>
<organism evidence="4 6">
    <name type="scientific">Tritrichomonas musculus</name>
    <dbReference type="NCBI Taxonomy" id="1915356"/>
    <lineage>
        <taxon>Eukaryota</taxon>
        <taxon>Metamonada</taxon>
        <taxon>Parabasalia</taxon>
        <taxon>Tritrichomonadida</taxon>
        <taxon>Tritrichomonadidae</taxon>
        <taxon>Tritrichomonas</taxon>
    </lineage>
</organism>
<name>A0ABR2GIR0_9EUKA</name>
<feature type="domain" description="EGF-like" evidence="3">
    <location>
        <begin position="401"/>
        <end position="438"/>
    </location>
</feature>
<dbReference type="EMBL" id="JAPFFF010000654">
    <property type="protein sequence ID" value="KAK8833794.1"/>
    <property type="molecule type" value="Genomic_DNA"/>
</dbReference>
<keyword evidence="6" id="KW-1185">Reference proteome</keyword>
<feature type="transmembrane region" description="Helical" evidence="2">
    <location>
        <begin position="968"/>
        <end position="992"/>
    </location>
</feature>
<dbReference type="InterPro" id="IPR000742">
    <property type="entry name" value="EGF"/>
</dbReference>
<proteinExistence type="predicted"/>
<sequence length="1011" mass="109720">MITQPLKIHQKKTTTGNQIPNSGQTNQYTLDSSLSGYYVFVEATYTGTDGAYSTTAVPSNVIGPITPICVENEETLDGCTECTKDGSQKCSKCFTAGFVPVESGEKLGKCKSPCINDETTLDGCTTCDTKSAKCSTCFTTGFIPVESGKNVGKCQTPCVEGLTEVDSCKTCDKESAKCSVCYTDTYTPAEEKENIGKCIPKPTCVENEETLDGCTECTKDNSQKCSKCFTAGFVPVESGEKLGKCKTPCVEGSEVTSCKVCSTDSAECKTCFTDGYIPDPDNLGLCKAQETPGDSSISDEGDSSISDEGDSSISDEGDSSISDEGDSSIQSEKDSSDQPGEESSDSQIAPQPPESSQETEPINPPTIECKPNYYNRNGTCVYCEYTIEKDDITGEDICKPPCSIHISNCLSCSLVQNVYYCDTCENDYKRSFDQRLCIPKTCTELVAHCTTCDSDDPTKCSVCDEAHNFKLNNAKTACECAEGYSLHTNGLCLNDVQKSCLGKDNLCLVCQDETHCATCYNHATVSSNGTCVEIENKIANCTKWEFENGQQVCTDCEGELVATIDGKSCVKFETVSCSEKIDGCANCSSLSTTVCAVCDVSRKFKRNPVLIGEEVRCTCNDGLDFLNGECIDPIPPVTPILPEKVDNLKDDIVRNETDSTQISFKENADNYDKDTLYQYDLEDRISTVTVPNAIKQFQLVVNNKNQPVTIVSTDQSDVSVKFSQEANIKVNPAQSSNLDFTGDGVLTLNPTTKVEDLTDDTLTVGTIQPTGSNIELKSDAPKLQIEKIDVYPIEGTTTTITGKDTNGGTSCKQLMLQGRSDLTVKDIDLIDDVFIGLLSSIRLDNAKFEKVKFHIKYNRQTPETIFPINIEERNGFPQFDGSIRVEKYDVGAIMTDDEELLIARFKGNKDTAYEACVNYTKHYENSEGFNNPMCYNMTENSQNYAIMKSAKSQDKGKDDDDGGLSGGAIAGIVIACVVVVAAIIALLVYFLVIKKKNQSTTSTQGDSSIAI</sequence>
<feature type="domain" description="EGF-like" evidence="3">
    <location>
        <begin position="248"/>
        <end position="287"/>
    </location>
</feature>
<evidence type="ECO:0000313" key="4">
    <source>
        <dbReference type="EMBL" id="KAK8833794.1"/>
    </source>
</evidence>
<dbReference type="SUPFAM" id="SSF57184">
    <property type="entry name" value="Growth factor receptor domain"/>
    <property type="match status" value="2"/>
</dbReference>
<keyword evidence="2" id="KW-0812">Transmembrane</keyword>
<dbReference type="Proteomes" id="UP001470230">
    <property type="component" value="Unassembled WGS sequence"/>
</dbReference>
<dbReference type="PANTHER" id="PTHR23275:SF100">
    <property type="entry name" value="EGF-LIKE DOMAIN-CONTAINING PROTEIN"/>
    <property type="match status" value="1"/>
</dbReference>
<feature type="region of interest" description="Disordered" evidence="1">
    <location>
        <begin position="283"/>
        <end position="368"/>
    </location>
</feature>
<evidence type="ECO:0000256" key="1">
    <source>
        <dbReference type="SAM" id="MobiDB-lite"/>
    </source>
</evidence>
<evidence type="ECO:0000313" key="5">
    <source>
        <dbReference type="EMBL" id="KAK8880335.1"/>
    </source>
</evidence>
<reference evidence="4 6" key="1">
    <citation type="submission" date="2024-04" db="EMBL/GenBank/DDBJ databases">
        <title>Tritrichomonas musculus Genome.</title>
        <authorList>
            <person name="Alves-Ferreira E."/>
            <person name="Grigg M."/>
            <person name="Lorenzi H."/>
            <person name="Galac M."/>
        </authorList>
    </citation>
    <scope>NUCLEOTIDE SEQUENCE [LARGE SCALE GENOMIC DNA]</scope>
    <source>
        <strain evidence="4 6">EAF2021</strain>
    </source>
</reference>
<protein>
    <recommendedName>
        <fullName evidence="3">EGF-like domain-containing protein</fullName>
    </recommendedName>
</protein>
<evidence type="ECO:0000256" key="2">
    <source>
        <dbReference type="SAM" id="Phobius"/>
    </source>
</evidence>
<feature type="domain" description="EGF-like" evidence="3">
    <location>
        <begin position="499"/>
        <end position="532"/>
    </location>
</feature>
<dbReference type="InterPro" id="IPR052798">
    <property type="entry name" value="Giardia_VSA"/>
</dbReference>
<dbReference type="EMBL" id="JAPFFF010000010">
    <property type="protein sequence ID" value="KAK8880335.1"/>
    <property type="molecule type" value="Genomic_DNA"/>
</dbReference>
<feature type="domain" description="EGF-like" evidence="3">
    <location>
        <begin position="113"/>
        <end position="155"/>
    </location>
</feature>
<keyword evidence="2" id="KW-0472">Membrane</keyword>
<feature type="domain" description="EGF-like" evidence="3">
    <location>
        <begin position="586"/>
        <end position="631"/>
    </location>
</feature>
<keyword evidence="2" id="KW-1133">Transmembrane helix</keyword>
<dbReference type="InterPro" id="IPR009030">
    <property type="entry name" value="Growth_fac_rcpt_cys_sf"/>
</dbReference>
<accession>A0ABR2GIR0</accession>
<feature type="compositionally biased region" description="Acidic residues" evidence="1">
    <location>
        <begin position="297"/>
        <end position="326"/>
    </location>
</feature>
<dbReference type="SMART" id="SM00181">
    <property type="entry name" value="EGF"/>
    <property type="match status" value="6"/>
</dbReference>